<keyword evidence="2" id="KW-1185">Reference proteome</keyword>
<comment type="caution">
    <text evidence="1">The sequence shown here is derived from an EMBL/GenBank/DDBJ whole genome shotgun (WGS) entry which is preliminary data.</text>
</comment>
<evidence type="ECO:0000313" key="1">
    <source>
        <dbReference type="EMBL" id="TNN89412.1"/>
    </source>
</evidence>
<name>A0A4Z2JJK1_9TELE</name>
<organism evidence="1 2">
    <name type="scientific">Liparis tanakae</name>
    <name type="common">Tanaka's snailfish</name>
    <dbReference type="NCBI Taxonomy" id="230148"/>
    <lineage>
        <taxon>Eukaryota</taxon>
        <taxon>Metazoa</taxon>
        <taxon>Chordata</taxon>
        <taxon>Craniata</taxon>
        <taxon>Vertebrata</taxon>
        <taxon>Euteleostomi</taxon>
        <taxon>Actinopterygii</taxon>
        <taxon>Neopterygii</taxon>
        <taxon>Teleostei</taxon>
        <taxon>Neoteleostei</taxon>
        <taxon>Acanthomorphata</taxon>
        <taxon>Eupercaria</taxon>
        <taxon>Perciformes</taxon>
        <taxon>Cottioidei</taxon>
        <taxon>Cottales</taxon>
        <taxon>Liparidae</taxon>
        <taxon>Liparis</taxon>
    </lineage>
</organism>
<gene>
    <name evidence="1" type="ORF">EYF80_000015</name>
</gene>
<sequence>MFEDFVPPLLVALPGALPTASRFHVAEGIIPSFGVCVRKCRPGQPTSQVAGLAASSRRLLSKAAPRLRLRPADDYEKSSQRRDITLRLLHSKRVCGISSRWTRLYNDYSCASILSDSKSLHLSSEFELRICDRLGQITKDYLRQTQPLHTLTKDTPSTPP</sequence>
<protein>
    <submittedName>
        <fullName evidence="1">Uncharacterized protein</fullName>
    </submittedName>
</protein>
<proteinExistence type="predicted"/>
<dbReference type="EMBL" id="SRLO01000001">
    <property type="protein sequence ID" value="TNN89412.1"/>
    <property type="molecule type" value="Genomic_DNA"/>
</dbReference>
<accession>A0A4Z2JJK1</accession>
<reference evidence="1 2" key="1">
    <citation type="submission" date="2019-03" db="EMBL/GenBank/DDBJ databases">
        <title>First draft genome of Liparis tanakae, snailfish: a comprehensive survey of snailfish specific genes.</title>
        <authorList>
            <person name="Kim W."/>
            <person name="Song I."/>
            <person name="Jeong J.-H."/>
            <person name="Kim D."/>
            <person name="Kim S."/>
            <person name="Ryu S."/>
            <person name="Song J.Y."/>
            <person name="Lee S.K."/>
        </authorList>
    </citation>
    <scope>NUCLEOTIDE SEQUENCE [LARGE SCALE GENOMIC DNA]</scope>
    <source>
        <tissue evidence="1">Muscle</tissue>
    </source>
</reference>
<dbReference type="AlphaFoldDB" id="A0A4Z2JJK1"/>
<evidence type="ECO:0000313" key="2">
    <source>
        <dbReference type="Proteomes" id="UP000314294"/>
    </source>
</evidence>
<dbReference type="Proteomes" id="UP000314294">
    <property type="component" value="Unassembled WGS sequence"/>
</dbReference>